<accession>A0ABC8QV30</accession>
<dbReference type="AlphaFoldDB" id="A0ABC8QV30"/>
<evidence type="ECO:0000313" key="3">
    <source>
        <dbReference type="Proteomes" id="UP001642360"/>
    </source>
</evidence>
<gene>
    <name evidence="2" type="ORF">ILEXP_LOCUS623</name>
</gene>
<dbReference type="EMBL" id="CAUOFW020000118">
    <property type="protein sequence ID" value="CAK9133707.1"/>
    <property type="molecule type" value="Genomic_DNA"/>
</dbReference>
<name>A0ABC8QV30_9AQUA</name>
<organism evidence="2 3">
    <name type="scientific">Ilex paraguariensis</name>
    <name type="common">yerba mate</name>
    <dbReference type="NCBI Taxonomy" id="185542"/>
    <lineage>
        <taxon>Eukaryota</taxon>
        <taxon>Viridiplantae</taxon>
        <taxon>Streptophyta</taxon>
        <taxon>Embryophyta</taxon>
        <taxon>Tracheophyta</taxon>
        <taxon>Spermatophyta</taxon>
        <taxon>Magnoliopsida</taxon>
        <taxon>eudicotyledons</taxon>
        <taxon>Gunneridae</taxon>
        <taxon>Pentapetalae</taxon>
        <taxon>asterids</taxon>
        <taxon>campanulids</taxon>
        <taxon>Aquifoliales</taxon>
        <taxon>Aquifoliaceae</taxon>
        <taxon>Ilex</taxon>
    </lineage>
</organism>
<evidence type="ECO:0000256" key="1">
    <source>
        <dbReference type="SAM" id="MobiDB-lite"/>
    </source>
</evidence>
<dbReference type="Proteomes" id="UP001642360">
    <property type="component" value="Unassembled WGS sequence"/>
</dbReference>
<protein>
    <submittedName>
        <fullName evidence="2">Uncharacterized protein</fullName>
    </submittedName>
</protein>
<keyword evidence="3" id="KW-1185">Reference proteome</keyword>
<comment type="caution">
    <text evidence="2">The sequence shown here is derived from an EMBL/GenBank/DDBJ whole genome shotgun (WGS) entry which is preliminary data.</text>
</comment>
<feature type="region of interest" description="Disordered" evidence="1">
    <location>
        <begin position="86"/>
        <end position="176"/>
    </location>
</feature>
<reference evidence="2 3" key="1">
    <citation type="submission" date="2024-02" db="EMBL/GenBank/DDBJ databases">
        <authorList>
            <person name="Vignale AGUSTIN F."/>
            <person name="Sosa J E."/>
            <person name="Modenutti C."/>
        </authorList>
    </citation>
    <scope>NUCLEOTIDE SEQUENCE [LARGE SCALE GENOMIC DNA]</scope>
</reference>
<feature type="non-terminal residue" evidence="2">
    <location>
        <position position="224"/>
    </location>
</feature>
<feature type="compositionally biased region" description="Polar residues" evidence="1">
    <location>
        <begin position="115"/>
        <end position="124"/>
    </location>
</feature>
<evidence type="ECO:0000313" key="2">
    <source>
        <dbReference type="EMBL" id="CAK9133707.1"/>
    </source>
</evidence>
<sequence length="224" mass="25077">MDDKAMVQTDDERLLDNATELCQESVGKCKNIISEVSDDSLKTENPINNGEPVIISNGSVEKFNSNVDEVVNDFQHFNIDMPSTSGWANASHSKKQSKRVIMSAEESDNDEVSLHITSQSSNHDGTSHYRPSSLPLEKTKRRVLKISPEDITSPDSPMSEDENKFISPETDSQDELENSIMVILNNSKESSDMIPELTFDEEQAELRNWKACTIAGVKRQIDLK</sequence>
<proteinExistence type="predicted"/>